<organism evidence="1">
    <name type="scientific">Rhizophora mucronata</name>
    <name type="common">Asiatic mangrove</name>
    <dbReference type="NCBI Taxonomy" id="61149"/>
    <lineage>
        <taxon>Eukaryota</taxon>
        <taxon>Viridiplantae</taxon>
        <taxon>Streptophyta</taxon>
        <taxon>Embryophyta</taxon>
        <taxon>Tracheophyta</taxon>
        <taxon>Spermatophyta</taxon>
        <taxon>Magnoliopsida</taxon>
        <taxon>eudicotyledons</taxon>
        <taxon>Gunneridae</taxon>
        <taxon>Pentapetalae</taxon>
        <taxon>rosids</taxon>
        <taxon>fabids</taxon>
        <taxon>Malpighiales</taxon>
        <taxon>Rhizophoraceae</taxon>
        <taxon>Rhizophora</taxon>
    </lineage>
</organism>
<dbReference type="AlphaFoldDB" id="A0A2P2PYM8"/>
<evidence type="ECO:0000313" key="1">
    <source>
        <dbReference type="EMBL" id="MBX59805.1"/>
    </source>
</evidence>
<reference evidence="1" key="1">
    <citation type="submission" date="2018-02" db="EMBL/GenBank/DDBJ databases">
        <title>Rhizophora mucronata_Transcriptome.</title>
        <authorList>
            <person name="Meera S.P."/>
            <person name="Sreeshan A."/>
            <person name="Augustine A."/>
        </authorList>
    </citation>
    <scope>NUCLEOTIDE SEQUENCE</scope>
    <source>
        <tissue evidence="1">Leaf</tissue>
    </source>
</reference>
<proteinExistence type="predicted"/>
<sequence length="35" mass="3988">MSFPSCNLLHFYNIPHPGPYISCSLLWSCDLICTN</sequence>
<protein>
    <submittedName>
        <fullName evidence="1">Uncharacterized protein</fullName>
    </submittedName>
</protein>
<accession>A0A2P2PYM8</accession>
<name>A0A2P2PYM8_RHIMU</name>
<dbReference type="EMBL" id="GGEC01079321">
    <property type="protein sequence ID" value="MBX59805.1"/>
    <property type="molecule type" value="Transcribed_RNA"/>
</dbReference>